<organism evidence="4 5">
    <name type="scientific">Candidatus Nitronereus thalassa</name>
    <dbReference type="NCBI Taxonomy" id="3020898"/>
    <lineage>
        <taxon>Bacteria</taxon>
        <taxon>Pseudomonadati</taxon>
        <taxon>Nitrospirota</taxon>
        <taxon>Nitrospiria</taxon>
        <taxon>Nitrospirales</taxon>
        <taxon>Nitrospiraceae</taxon>
        <taxon>Candidatus Nitronereus</taxon>
    </lineage>
</organism>
<keyword evidence="1 2" id="KW-0129">CBS domain</keyword>
<dbReference type="SUPFAM" id="SSF54631">
    <property type="entry name" value="CBS-domain pair"/>
    <property type="match status" value="1"/>
</dbReference>
<dbReference type="PANTHER" id="PTHR43080:SF2">
    <property type="entry name" value="CBS DOMAIN-CONTAINING PROTEIN"/>
    <property type="match status" value="1"/>
</dbReference>
<proteinExistence type="predicted"/>
<feature type="domain" description="CBS" evidence="3">
    <location>
        <begin position="8"/>
        <end position="65"/>
    </location>
</feature>
<evidence type="ECO:0000256" key="1">
    <source>
        <dbReference type="ARBA" id="ARBA00023122"/>
    </source>
</evidence>
<name>A0ABU3K9T9_9BACT</name>
<dbReference type="InterPro" id="IPR046342">
    <property type="entry name" value="CBS_dom_sf"/>
</dbReference>
<dbReference type="Pfam" id="PF00571">
    <property type="entry name" value="CBS"/>
    <property type="match status" value="2"/>
</dbReference>
<protein>
    <submittedName>
        <fullName evidence="4">CBS domain-containing protein</fullName>
    </submittedName>
</protein>
<dbReference type="Proteomes" id="UP001250932">
    <property type="component" value="Unassembled WGS sequence"/>
</dbReference>
<comment type="caution">
    <text evidence="4">The sequence shown here is derived from an EMBL/GenBank/DDBJ whole genome shotgun (WGS) entry which is preliminary data.</text>
</comment>
<evidence type="ECO:0000313" key="4">
    <source>
        <dbReference type="EMBL" id="MDT7043190.1"/>
    </source>
</evidence>
<dbReference type="Gene3D" id="3.10.580.10">
    <property type="entry name" value="CBS-domain"/>
    <property type="match status" value="1"/>
</dbReference>
<feature type="domain" description="CBS" evidence="3">
    <location>
        <begin position="73"/>
        <end position="128"/>
    </location>
</feature>
<gene>
    <name evidence="4" type="ORF">PPG34_12590</name>
</gene>
<evidence type="ECO:0000256" key="2">
    <source>
        <dbReference type="PROSITE-ProRule" id="PRU00703"/>
    </source>
</evidence>
<dbReference type="RefSeq" id="WP_313833702.1">
    <property type="nucleotide sequence ID" value="NZ_JAQOUE010000001.1"/>
</dbReference>
<evidence type="ECO:0000313" key="5">
    <source>
        <dbReference type="Proteomes" id="UP001250932"/>
    </source>
</evidence>
<dbReference type="PANTHER" id="PTHR43080">
    <property type="entry name" value="CBS DOMAIN-CONTAINING PROTEIN CBSX3, MITOCHONDRIAL"/>
    <property type="match status" value="1"/>
</dbReference>
<dbReference type="InterPro" id="IPR000644">
    <property type="entry name" value="CBS_dom"/>
</dbReference>
<reference evidence="4 5" key="1">
    <citation type="journal article" date="2023" name="ISME J.">
        <title>Cultivation and genomic characterization of novel and ubiquitous marine nitrite-oxidizing bacteria from the Nitrospirales.</title>
        <authorList>
            <person name="Mueller A.J."/>
            <person name="Daebeler A."/>
            <person name="Herbold C.W."/>
            <person name="Kirkegaard R.H."/>
            <person name="Daims H."/>
        </authorList>
    </citation>
    <scope>NUCLEOTIDE SEQUENCE [LARGE SCALE GENOMIC DNA]</scope>
    <source>
        <strain evidence="4 5">EB</strain>
    </source>
</reference>
<evidence type="ECO:0000259" key="3">
    <source>
        <dbReference type="PROSITE" id="PS51371"/>
    </source>
</evidence>
<dbReference type="SMART" id="SM00116">
    <property type="entry name" value="CBS"/>
    <property type="match status" value="2"/>
</dbReference>
<sequence>MLKVKELMKQDLTSVQSHETAYSAAMMMRVLKIGSVFVKEHDHIVGIVTETDLVRKVMAMNLSPESTSVASVMSAPVICINQDRPIWGVADLMEQSNVRHLAVTDDHEAIIGIISVRDLLHPVAIDDF</sequence>
<dbReference type="InterPro" id="IPR051257">
    <property type="entry name" value="Diverse_CBS-Domain"/>
</dbReference>
<accession>A0ABU3K9T9</accession>
<dbReference type="EMBL" id="JAQOUE010000001">
    <property type="protein sequence ID" value="MDT7043190.1"/>
    <property type="molecule type" value="Genomic_DNA"/>
</dbReference>
<keyword evidence="5" id="KW-1185">Reference proteome</keyword>
<dbReference type="PROSITE" id="PS51371">
    <property type="entry name" value="CBS"/>
    <property type="match status" value="2"/>
</dbReference>